<evidence type="ECO:0000256" key="4">
    <source>
        <dbReference type="ARBA" id="ARBA00022840"/>
    </source>
</evidence>
<dbReference type="AlphaFoldDB" id="A0A4U0GRE7"/>
<keyword evidence="5 7" id="KW-1133">Transmembrane helix</keyword>
<accession>A0A4U0GRE7</accession>
<dbReference type="InterPro" id="IPR027417">
    <property type="entry name" value="P-loop_NTPase"/>
</dbReference>
<evidence type="ECO:0000256" key="3">
    <source>
        <dbReference type="ARBA" id="ARBA00022741"/>
    </source>
</evidence>
<dbReference type="GO" id="GO:0005524">
    <property type="term" value="F:ATP binding"/>
    <property type="evidence" value="ECO:0007669"/>
    <property type="project" value="UniProtKB-KW"/>
</dbReference>
<evidence type="ECO:0000259" key="8">
    <source>
        <dbReference type="PROSITE" id="PS50893"/>
    </source>
</evidence>
<dbReference type="PROSITE" id="PS50929">
    <property type="entry name" value="ABC_TM1F"/>
    <property type="match status" value="1"/>
</dbReference>
<comment type="subcellular location">
    <subcellularLocation>
        <location evidence="1">Cell membrane</location>
        <topology evidence="1">Multi-pass membrane protein</topology>
    </subcellularLocation>
</comment>
<dbReference type="SMART" id="SM00382">
    <property type="entry name" value="AAA"/>
    <property type="match status" value="1"/>
</dbReference>
<feature type="transmembrane region" description="Helical" evidence="7">
    <location>
        <begin position="54"/>
        <end position="73"/>
    </location>
</feature>
<keyword evidence="4 10" id="KW-0067">ATP-binding</keyword>
<evidence type="ECO:0000313" key="11">
    <source>
        <dbReference type="Proteomes" id="UP000309872"/>
    </source>
</evidence>
<feature type="transmembrane region" description="Helical" evidence="7">
    <location>
        <begin position="20"/>
        <end position="42"/>
    </location>
</feature>
<dbReference type="InterPro" id="IPR039421">
    <property type="entry name" value="Type_1_exporter"/>
</dbReference>
<gene>
    <name evidence="10" type="ORF">FAZ19_21625</name>
</gene>
<feature type="transmembrane region" description="Helical" evidence="7">
    <location>
        <begin position="155"/>
        <end position="173"/>
    </location>
</feature>
<dbReference type="PANTHER" id="PTHR43394">
    <property type="entry name" value="ATP-DEPENDENT PERMEASE MDL1, MITOCHONDRIAL"/>
    <property type="match status" value="1"/>
</dbReference>
<evidence type="ECO:0000256" key="7">
    <source>
        <dbReference type="SAM" id="Phobius"/>
    </source>
</evidence>
<dbReference type="PROSITE" id="PS50893">
    <property type="entry name" value="ABC_TRANSPORTER_2"/>
    <property type="match status" value="1"/>
</dbReference>
<evidence type="ECO:0000313" key="10">
    <source>
        <dbReference type="EMBL" id="TJY61540.1"/>
    </source>
</evidence>
<dbReference type="Proteomes" id="UP000309872">
    <property type="component" value="Unassembled WGS sequence"/>
</dbReference>
<evidence type="ECO:0000256" key="2">
    <source>
        <dbReference type="ARBA" id="ARBA00022692"/>
    </source>
</evidence>
<dbReference type="PANTHER" id="PTHR43394:SF4">
    <property type="entry name" value="TOXIN SECRETION ABC TRANSPORTER ATP-BINDING PROTEIN"/>
    <property type="match status" value="1"/>
</dbReference>
<dbReference type="SUPFAM" id="SSF52540">
    <property type="entry name" value="P-loop containing nucleoside triphosphate hydrolases"/>
    <property type="match status" value="1"/>
</dbReference>
<dbReference type="EMBL" id="SUKA01000009">
    <property type="protein sequence ID" value="TJY61540.1"/>
    <property type="molecule type" value="Genomic_DNA"/>
</dbReference>
<comment type="caution">
    <text evidence="10">The sequence shown here is derived from an EMBL/GenBank/DDBJ whole genome shotgun (WGS) entry which is preliminary data.</text>
</comment>
<keyword evidence="6 7" id="KW-0472">Membrane</keyword>
<dbReference type="GO" id="GO:0005886">
    <property type="term" value="C:plasma membrane"/>
    <property type="evidence" value="ECO:0007669"/>
    <property type="project" value="UniProtKB-SubCell"/>
</dbReference>
<dbReference type="GO" id="GO:0015421">
    <property type="term" value="F:ABC-type oligopeptide transporter activity"/>
    <property type="evidence" value="ECO:0007669"/>
    <property type="project" value="TreeGrafter"/>
</dbReference>
<proteinExistence type="predicted"/>
<dbReference type="InterPro" id="IPR036640">
    <property type="entry name" value="ABC1_TM_sf"/>
</dbReference>
<evidence type="ECO:0000259" key="9">
    <source>
        <dbReference type="PROSITE" id="PS50929"/>
    </source>
</evidence>
<name>A0A4U0GRE7_9SPHI</name>
<keyword evidence="3" id="KW-0547">Nucleotide-binding</keyword>
<feature type="transmembrane region" description="Helical" evidence="7">
    <location>
        <begin position="270"/>
        <end position="291"/>
    </location>
</feature>
<protein>
    <submittedName>
        <fullName evidence="10">ABC transporter ATP-binding protein</fullName>
    </submittedName>
</protein>
<dbReference type="GO" id="GO:0016887">
    <property type="term" value="F:ATP hydrolysis activity"/>
    <property type="evidence" value="ECO:0007669"/>
    <property type="project" value="InterPro"/>
</dbReference>
<evidence type="ECO:0000256" key="6">
    <source>
        <dbReference type="ARBA" id="ARBA00023136"/>
    </source>
</evidence>
<sequence>MSRRMWFKQITKEKKDVAAIYIYAILSGLVQLSIPLGIQAIVSFVMGATMVTSLYLLIGFVVLGTFLTGLFRIKVMQIIEKIQQKIFVEYTFAFAKKLPKIDLPAAKKYYLPELVNRFFDILNLEKGISKILLEIPTALIQIFFGILLLSFYHPWFLVFGAVVVIIVVAIFYFTMDSGIRSIVEESNRKYEVASWIEDIAGAIKTFKITSKTDLHLAGTDKRVVQYLENRTTHFKVLLFQYKAIIGFNVIITLVMLAIGTYLMVNQKLNIGAFVATEIVVLTIMAAVGKLIRSLEHYYNMIASIVKLNKVTGLLEEDNGEIALENHTGGMEVVFKDVSLTFGDRAPIFKQLDFHVEANTLTAVSGKLGAGKTLLLNMLAGFYPPTAGSILIDKIPMKNIDKIAMRNRIGLYMDDMTIIKGTLHENIVLGRADISTEDILALAEEIGIVQLSDQFSNGFFTLLSETDTEISFSSRKIILLLRALLGNNRLLLLEDPFDGMDEVFRSKLMQYLNKIKQYTTIIVVSQEKEVIELADKHLYLNNRTIETK</sequence>
<reference evidence="10 11" key="1">
    <citation type="submission" date="2019-04" db="EMBL/GenBank/DDBJ databases">
        <title>Sphingobacterium olei sp. nov., isolated from oil-contaminated soil.</title>
        <authorList>
            <person name="Liu B."/>
        </authorList>
    </citation>
    <scope>NUCLEOTIDE SEQUENCE [LARGE SCALE GENOMIC DNA]</scope>
    <source>
        <strain evidence="10 11">Y3L14</strain>
    </source>
</reference>
<evidence type="ECO:0000256" key="1">
    <source>
        <dbReference type="ARBA" id="ARBA00004651"/>
    </source>
</evidence>
<dbReference type="Gene3D" id="1.20.1560.10">
    <property type="entry name" value="ABC transporter type 1, transmembrane domain"/>
    <property type="match status" value="1"/>
</dbReference>
<keyword evidence="2 7" id="KW-0812">Transmembrane</keyword>
<feature type="transmembrane region" description="Helical" evidence="7">
    <location>
        <begin position="243"/>
        <end position="264"/>
    </location>
</feature>
<dbReference type="Pfam" id="PF00664">
    <property type="entry name" value="ABC_membrane"/>
    <property type="match status" value="1"/>
</dbReference>
<dbReference type="OrthoDB" id="311344at2"/>
<dbReference type="Gene3D" id="3.40.50.300">
    <property type="entry name" value="P-loop containing nucleotide triphosphate hydrolases"/>
    <property type="match status" value="1"/>
</dbReference>
<evidence type="ECO:0000256" key="5">
    <source>
        <dbReference type="ARBA" id="ARBA00022989"/>
    </source>
</evidence>
<keyword evidence="11" id="KW-1185">Reference proteome</keyword>
<dbReference type="InterPro" id="IPR003593">
    <property type="entry name" value="AAA+_ATPase"/>
</dbReference>
<feature type="domain" description="ABC transporter" evidence="8">
    <location>
        <begin position="332"/>
        <end position="547"/>
    </location>
</feature>
<dbReference type="SUPFAM" id="SSF90123">
    <property type="entry name" value="ABC transporter transmembrane region"/>
    <property type="match status" value="1"/>
</dbReference>
<dbReference type="InterPro" id="IPR003439">
    <property type="entry name" value="ABC_transporter-like_ATP-bd"/>
</dbReference>
<feature type="domain" description="ABC transmembrane type-1" evidence="9">
    <location>
        <begin position="22"/>
        <end position="299"/>
    </location>
</feature>
<feature type="transmembrane region" description="Helical" evidence="7">
    <location>
        <begin position="131"/>
        <end position="149"/>
    </location>
</feature>
<dbReference type="Pfam" id="PF00005">
    <property type="entry name" value="ABC_tran"/>
    <property type="match status" value="1"/>
</dbReference>
<dbReference type="InterPro" id="IPR011527">
    <property type="entry name" value="ABC1_TM_dom"/>
</dbReference>
<organism evidence="10 11">
    <name type="scientific">Sphingobacterium alkalisoli</name>
    <dbReference type="NCBI Taxonomy" id="1874115"/>
    <lineage>
        <taxon>Bacteria</taxon>
        <taxon>Pseudomonadati</taxon>
        <taxon>Bacteroidota</taxon>
        <taxon>Sphingobacteriia</taxon>
        <taxon>Sphingobacteriales</taxon>
        <taxon>Sphingobacteriaceae</taxon>
        <taxon>Sphingobacterium</taxon>
    </lineage>
</organism>